<dbReference type="PANTHER" id="PTHR43031">
    <property type="entry name" value="FAD-DEPENDENT OXIDOREDUCTASE"/>
    <property type="match status" value="1"/>
</dbReference>
<dbReference type="PANTHER" id="PTHR43031:SF1">
    <property type="entry name" value="PYRIDINE NUCLEOTIDE-DISULPHIDE OXIDOREDUCTASE"/>
    <property type="match status" value="1"/>
</dbReference>
<evidence type="ECO:0000313" key="3">
    <source>
        <dbReference type="Proteomes" id="UP000094849"/>
    </source>
</evidence>
<dbReference type="SUPFAM" id="SSF52821">
    <property type="entry name" value="Rhodanese/Cell cycle control phosphatase"/>
    <property type="match status" value="1"/>
</dbReference>
<evidence type="ECO:0000259" key="1">
    <source>
        <dbReference type="PROSITE" id="PS50206"/>
    </source>
</evidence>
<dbReference type="InterPro" id="IPR050229">
    <property type="entry name" value="GlpE_sulfurtransferase"/>
</dbReference>
<name>A0A1E2UUB1_9GAMM</name>
<gene>
    <name evidence="2" type="ORF">A3196_17350</name>
</gene>
<dbReference type="EMBL" id="LVJZ01000003">
    <property type="protein sequence ID" value="ODB98357.1"/>
    <property type="molecule type" value="Genomic_DNA"/>
</dbReference>
<evidence type="ECO:0000313" key="2">
    <source>
        <dbReference type="EMBL" id="ODB98357.1"/>
    </source>
</evidence>
<dbReference type="STRING" id="1818881.A3196_17350"/>
<proteinExistence type="predicted"/>
<organism evidence="2 3">
    <name type="scientific">Candidatus Thiodiazotropha endoloripes</name>
    <dbReference type="NCBI Taxonomy" id="1818881"/>
    <lineage>
        <taxon>Bacteria</taxon>
        <taxon>Pseudomonadati</taxon>
        <taxon>Pseudomonadota</taxon>
        <taxon>Gammaproteobacteria</taxon>
        <taxon>Chromatiales</taxon>
        <taxon>Sedimenticolaceae</taxon>
        <taxon>Candidatus Thiodiazotropha</taxon>
    </lineage>
</organism>
<reference evidence="2 3" key="1">
    <citation type="submission" date="2016-03" db="EMBL/GenBank/DDBJ databases">
        <title>Chemosynthetic sulphur-oxidizing symbionts of marine invertebrate animals are capable of nitrogen fixation.</title>
        <authorList>
            <person name="Petersen J.M."/>
            <person name="Kemper A."/>
            <person name="Gruber-Vodicka H."/>
            <person name="Cardini U."/>
            <person name="Geest Mvander."/>
            <person name="Kleiner M."/>
            <person name="Bulgheresi S."/>
            <person name="Fussmann M."/>
            <person name="Herbold C."/>
            <person name="Seah B.K.B."/>
            <person name="Antony C.Paul."/>
            <person name="Liu D."/>
            <person name="Belitz A."/>
            <person name="Weber M."/>
        </authorList>
    </citation>
    <scope>NUCLEOTIDE SEQUENCE [LARGE SCALE GENOMIC DNA]</scope>
    <source>
        <strain evidence="2">G_D</strain>
    </source>
</reference>
<dbReference type="PROSITE" id="PS50206">
    <property type="entry name" value="RHODANESE_3"/>
    <property type="match status" value="1"/>
</dbReference>
<comment type="caution">
    <text evidence="2">The sequence shown here is derived from an EMBL/GenBank/DDBJ whole genome shotgun (WGS) entry which is preliminary data.</text>
</comment>
<dbReference type="InterPro" id="IPR001763">
    <property type="entry name" value="Rhodanese-like_dom"/>
</dbReference>
<feature type="domain" description="Rhodanese" evidence="1">
    <location>
        <begin position="16"/>
        <end position="97"/>
    </location>
</feature>
<accession>A0A1E2UUB1</accession>
<dbReference type="Gene3D" id="3.40.250.10">
    <property type="entry name" value="Rhodanese-like domain"/>
    <property type="match status" value="1"/>
</dbReference>
<dbReference type="RefSeq" id="WP_069006794.1">
    <property type="nucleotide sequence ID" value="NZ_LVJW01000003.1"/>
</dbReference>
<dbReference type="Pfam" id="PF00581">
    <property type="entry name" value="Rhodanese"/>
    <property type="match status" value="1"/>
</dbReference>
<sequence>MSYSDVEVTDVDALLSSADPVIIDMRDQQSQSRGHLPAARSASDETIGQLIRQRRTDPAVLVYCYHGNQSRDLCSFLNQMGLNNVHNLAGGWEAWERFKASNSEVGKKA</sequence>
<protein>
    <recommendedName>
        <fullName evidence="1">Rhodanese domain-containing protein</fullName>
    </recommendedName>
</protein>
<dbReference type="AlphaFoldDB" id="A0A1E2UUB1"/>
<dbReference type="Proteomes" id="UP000094849">
    <property type="component" value="Unassembled WGS sequence"/>
</dbReference>
<dbReference type="SMART" id="SM00450">
    <property type="entry name" value="RHOD"/>
    <property type="match status" value="1"/>
</dbReference>
<keyword evidence="3" id="KW-1185">Reference proteome</keyword>
<dbReference type="InterPro" id="IPR036873">
    <property type="entry name" value="Rhodanese-like_dom_sf"/>
</dbReference>